<protein>
    <submittedName>
        <fullName evidence="2">Uncharacterized protein</fullName>
    </submittedName>
</protein>
<dbReference type="RefSeq" id="WP_141810542.1">
    <property type="nucleotide sequence ID" value="NZ_VFPG01000001.1"/>
</dbReference>
<evidence type="ECO:0000256" key="1">
    <source>
        <dbReference type="SAM" id="Phobius"/>
    </source>
</evidence>
<dbReference type="AlphaFoldDB" id="A0A543FFY4"/>
<comment type="caution">
    <text evidence="2">The sequence shown here is derived from an EMBL/GenBank/DDBJ whole genome shotgun (WGS) entry which is preliminary data.</text>
</comment>
<evidence type="ECO:0000313" key="2">
    <source>
        <dbReference type="EMBL" id="TQM32664.1"/>
    </source>
</evidence>
<keyword evidence="1" id="KW-0472">Membrane</keyword>
<dbReference type="Proteomes" id="UP000316331">
    <property type="component" value="Unassembled WGS sequence"/>
</dbReference>
<keyword evidence="1" id="KW-1133">Transmembrane helix</keyword>
<dbReference type="EMBL" id="VFPG01000001">
    <property type="protein sequence ID" value="TQM32664.1"/>
    <property type="molecule type" value="Genomic_DNA"/>
</dbReference>
<evidence type="ECO:0000313" key="3">
    <source>
        <dbReference type="Proteomes" id="UP000316331"/>
    </source>
</evidence>
<dbReference type="OrthoDB" id="4546454at2"/>
<feature type="transmembrane region" description="Helical" evidence="1">
    <location>
        <begin position="113"/>
        <end position="137"/>
    </location>
</feature>
<accession>A0A543FFY4</accession>
<reference evidence="2 3" key="1">
    <citation type="submission" date="2019-06" db="EMBL/GenBank/DDBJ databases">
        <title>Sequencing the genomes of 1000 actinobacteria strains.</title>
        <authorList>
            <person name="Klenk H.-P."/>
        </authorList>
    </citation>
    <scope>NUCLEOTIDE SEQUENCE [LARGE SCALE GENOMIC DNA]</scope>
    <source>
        <strain evidence="2 3">DSM 103495</strain>
    </source>
</reference>
<feature type="transmembrane region" description="Helical" evidence="1">
    <location>
        <begin position="79"/>
        <end position="101"/>
    </location>
</feature>
<keyword evidence="3" id="KW-1185">Reference proteome</keyword>
<proteinExistence type="predicted"/>
<sequence>MLTDLHCPHCGMDDQVQAVPALYAAGTYFAHGTGDYNGLGFTSYGPVAVFGTATITRIHATTLARSLPPEPVPQPTTGYLTWGTAALLLPILVSLPLLASLSDVPENMSRSQVLFAIVCTVAILSIPSVACFATAGVRMRQRHRITRGRRAAHALWSAGVYCHRCGYCFWPTAVATGIPIRQPVSTADFTRLVWDAGRYHKRQTTHPLVSVTGR</sequence>
<gene>
    <name evidence="2" type="ORF">FB390_4359</name>
</gene>
<keyword evidence="1" id="KW-0812">Transmembrane</keyword>
<name>A0A543FFY4_9NOCA</name>
<organism evidence="2 3">
    <name type="scientific">Nocardia bhagyanarayanae</name>
    <dbReference type="NCBI Taxonomy" id="1215925"/>
    <lineage>
        <taxon>Bacteria</taxon>
        <taxon>Bacillati</taxon>
        <taxon>Actinomycetota</taxon>
        <taxon>Actinomycetes</taxon>
        <taxon>Mycobacteriales</taxon>
        <taxon>Nocardiaceae</taxon>
        <taxon>Nocardia</taxon>
    </lineage>
</organism>